<feature type="domain" description="BSD" evidence="15">
    <location>
        <begin position="118"/>
        <end position="176"/>
    </location>
</feature>
<feature type="domain" description="BSD" evidence="15">
    <location>
        <begin position="194"/>
        <end position="246"/>
    </location>
</feature>
<evidence type="ECO:0000256" key="8">
    <source>
        <dbReference type="ARBA" id="ARBA00022840"/>
    </source>
</evidence>
<dbReference type="SUPFAM" id="SSF140383">
    <property type="entry name" value="BSD domain-like"/>
    <property type="match status" value="2"/>
</dbReference>
<dbReference type="InterPro" id="IPR035925">
    <property type="entry name" value="BSD_dom_sf"/>
</dbReference>
<dbReference type="GO" id="GO:0006434">
    <property type="term" value="P:seryl-tRNA aminoacylation"/>
    <property type="evidence" value="ECO:0007669"/>
    <property type="project" value="InterPro"/>
</dbReference>
<dbReference type="CDD" id="cd13229">
    <property type="entry name" value="PH_TFIIH"/>
    <property type="match status" value="1"/>
</dbReference>
<dbReference type="Gene3D" id="2.30.29.30">
    <property type="entry name" value="Pleckstrin-homology domain (PH domain)/Phosphotyrosine-binding domain (PTB)"/>
    <property type="match status" value="1"/>
</dbReference>
<dbReference type="InterPro" id="IPR045864">
    <property type="entry name" value="aa-tRNA-synth_II/BPL/LPL"/>
</dbReference>
<sequence length="929" mass="105907">MLEENDVNLLFRADHIKYRKAGDGKSPIGRLSIYKEYVEWRDNASPEVLTVKFIHIKGQRVSPPHKSKVQLQLVLQNEEQATFVFLNPALDKDGLTKERDTVKETLQQALIAHRAHVNQLAASVEKRSKTAELDEKQKILRENKNLEQLYKHLVATQLIPPQEFWEDYYRKEGISEEKMGINGAFLANIAQQEGTNGIKLNLNADIIQAIFTTYPAVEKKHLEMVPHEMTESEFWTKFFKSHYFHREREVLPNPKDIFADCVKIDDEEMGKIASDGIQRRRFDLNHLDDYTFREFFHKNEGAPKSAKTTLIKRCNYLSEKILATSWKEVEPSTSENLEKKKGFAVLDRVVEECEKRIESEDLAEESTNDEVQVIKIPDFVGVEVDIICGVDDIEDIDVSVGQQSNGSDSMTSVSPERWGLTAAEINELRDVNNAVNELCRHFWGCFPPTTPEAEEKLDRMEATLTKYENQYLREAERKFGIIHIEHLQEMIRRCHEKMRRAGQILRNRLALFRLPYSTEASTSAGGNIAPVLRPDLNFEFLLDDKNLELIKENIVTRKGVGDIDSVRAKWALIQAMMRSGKKPDDLTEEKYAQIWNELYDEAMLIPNMTADGVPRGGMEEARLVAEWGTKREDNCLSAEKLVQSWRSLLHPNEACGQRSYVFLGPLTSLENALLEYAYERVCALGFRPIVVPDLVSGDVTQACGVFQRSDNPIQYSLDGEANTMLSGTAEMGIAAFLRGRTFEESQLPIRLVSMSRCFRTEISKSAIEAKLYRVHEFSKVEMFSVCTPEQSDAELEFIVQVQRGTFEALGIHCRQLEMPSEELGASAAKKYDIEAWMPGRKLYGEVSSASNCTDFQTRRLGVKYKTVDGEEKFAHTCNGTALASTRALIALLETYQNEKKGLGELPEPLRHRIKQRGVPIRFQKAKPLS</sequence>
<comment type="subcellular location">
    <subcellularLocation>
        <location evidence="1">Nucleus</location>
    </subcellularLocation>
</comment>
<comment type="similarity">
    <text evidence="2">Belongs to the TFB1 family.</text>
</comment>
<dbReference type="GO" id="GO:0000439">
    <property type="term" value="C:transcription factor TFIIH core complex"/>
    <property type="evidence" value="ECO:0007669"/>
    <property type="project" value="InterPro"/>
</dbReference>
<evidence type="ECO:0000313" key="17">
    <source>
        <dbReference type="EMBL" id="CAB3406565.1"/>
    </source>
</evidence>
<evidence type="ECO:0000256" key="14">
    <source>
        <dbReference type="SAM" id="Coils"/>
    </source>
</evidence>
<proteinExistence type="inferred from homology"/>
<dbReference type="PANTHER" id="PTHR12856">
    <property type="entry name" value="TRANSCRIPTION INITIATION FACTOR IIH-RELATED"/>
    <property type="match status" value="1"/>
</dbReference>
<gene>
    <name evidence="17" type="ORF">CBOVIS_LOCUS8624</name>
</gene>
<keyword evidence="14" id="KW-0175">Coiled coil</keyword>
<evidence type="ECO:0000256" key="12">
    <source>
        <dbReference type="ARBA" id="ARBA00023242"/>
    </source>
</evidence>
<evidence type="ECO:0000256" key="2">
    <source>
        <dbReference type="ARBA" id="ARBA00009448"/>
    </source>
</evidence>
<dbReference type="OrthoDB" id="360521at2759"/>
<dbReference type="PRINTS" id="PR00981">
    <property type="entry name" value="TRNASYNTHSER"/>
</dbReference>
<keyword evidence="12" id="KW-0539">Nucleus</keyword>
<dbReference type="InterPro" id="IPR006195">
    <property type="entry name" value="aa-tRNA-synth_II"/>
</dbReference>
<evidence type="ECO:0000256" key="9">
    <source>
        <dbReference type="ARBA" id="ARBA00023015"/>
    </source>
</evidence>
<dbReference type="InterPro" id="IPR013876">
    <property type="entry name" value="TFIIH_BTF_p62_N"/>
</dbReference>
<dbReference type="Pfam" id="PF03909">
    <property type="entry name" value="BSD"/>
    <property type="match status" value="1"/>
</dbReference>
<dbReference type="AlphaFoldDB" id="A0A8S1F199"/>
<keyword evidence="11" id="KW-0804">Transcription</keyword>
<keyword evidence="5" id="KW-0436">Ligase</keyword>
<evidence type="ECO:0000313" key="18">
    <source>
        <dbReference type="Proteomes" id="UP000494206"/>
    </source>
</evidence>
<keyword evidence="10" id="KW-0030">Aminoacyl-tRNA synthetase</keyword>
<evidence type="ECO:0000256" key="6">
    <source>
        <dbReference type="ARBA" id="ARBA00022737"/>
    </source>
</evidence>
<evidence type="ECO:0000256" key="5">
    <source>
        <dbReference type="ARBA" id="ARBA00022598"/>
    </source>
</evidence>
<dbReference type="InterPro" id="IPR002314">
    <property type="entry name" value="aa-tRNA-synt_IIb"/>
</dbReference>
<dbReference type="FunFam" id="3.30.930.10:FF:000078">
    <property type="entry name" value="Seryl-tRNA synthetase"/>
    <property type="match status" value="1"/>
</dbReference>
<dbReference type="SMART" id="SM00751">
    <property type="entry name" value="BSD"/>
    <property type="match status" value="2"/>
</dbReference>
<comment type="similarity">
    <text evidence="3">Belongs to the class-II aminoacyl-tRNA synthetase family. Type-1 seryl-tRNA synthetase subfamily.</text>
</comment>
<evidence type="ECO:0000256" key="13">
    <source>
        <dbReference type="ARBA" id="ARBA00031113"/>
    </source>
</evidence>
<dbReference type="GO" id="GO:0006351">
    <property type="term" value="P:DNA-templated transcription"/>
    <property type="evidence" value="ECO:0007669"/>
    <property type="project" value="InterPro"/>
</dbReference>
<dbReference type="FunFam" id="1.10.3970.10:FF:000004">
    <property type="entry name" value="General Transcription Factor homolog"/>
    <property type="match status" value="1"/>
</dbReference>
<evidence type="ECO:0000256" key="4">
    <source>
        <dbReference type="ARBA" id="ARBA00012840"/>
    </source>
</evidence>
<feature type="coiled-coil region" evidence="14">
    <location>
        <begin position="450"/>
        <end position="477"/>
    </location>
</feature>
<name>A0A8S1F199_9PELO</name>
<dbReference type="GO" id="GO:0005524">
    <property type="term" value="F:ATP binding"/>
    <property type="evidence" value="ECO:0007669"/>
    <property type="project" value="UniProtKB-KW"/>
</dbReference>
<protein>
    <recommendedName>
        <fullName evidence="4">serine--tRNA ligase</fullName>
        <ecNumber evidence="4">6.1.1.11</ecNumber>
    </recommendedName>
    <alternativeName>
        <fullName evidence="13">Seryl-tRNA synthetase</fullName>
    </alternativeName>
</protein>
<dbReference type="InterPro" id="IPR011993">
    <property type="entry name" value="PH-like_dom_sf"/>
</dbReference>
<dbReference type="SUPFAM" id="SSF55681">
    <property type="entry name" value="Class II aaRS and biotin synthetases"/>
    <property type="match status" value="1"/>
</dbReference>
<keyword evidence="7" id="KW-0547">Nucleotide-binding</keyword>
<feature type="coiled-coil region" evidence="14">
    <location>
        <begin position="129"/>
        <end position="156"/>
    </location>
</feature>
<comment type="caution">
    <text evidence="17">The sequence shown here is derived from an EMBL/GenBank/DDBJ whole genome shotgun (WGS) entry which is preliminary data.</text>
</comment>
<dbReference type="GO" id="GO:0006289">
    <property type="term" value="P:nucleotide-excision repair"/>
    <property type="evidence" value="ECO:0007669"/>
    <property type="project" value="InterPro"/>
</dbReference>
<evidence type="ECO:0000256" key="1">
    <source>
        <dbReference type="ARBA" id="ARBA00004123"/>
    </source>
</evidence>
<evidence type="ECO:0000256" key="10">
    <source>
        <dbReference type="ARBA" id="ARBA00023146"/>
    </source>
</evidence>
<evidence type="ECO:0000259" key="16">
    <source>
        <dbReference type="PROSITE" id="PS50862"/>
    </source>
</evidence>
<dbReference type="InterPro" id="IPR005607">
    <property type="entry name" value="BSD_dom"/>
</dbReference>
<dbReference type="Pfam" id="PF00587">
    <property type="entry name" value="tRNA-synt_2b"/>
    <property type="match status" value="1"/>
</dbReference>
<evidence type="ECO:0000256" key="7">
    <source>
        <dbReference type="ARBA" id="ARBA00022741"/>
    </source>
</evidence>
<accession>A0A8S1F199</accession>
<dbReference type="InterPro" id="IPR027079">
    <property type="entry name" value="Tfb1/GTF2H1"/>
</dbReference>
<dbReference type="Gene3D" id="1.10.3970.10">
    <property type="entry name" value="BSD domain"/>
    <property type="match status" value="1"/>
</dbReference>
<keyword evidence="18" id="KW-1185">Reference proteome</keyword>
<evidence type="ECO:0000259" key="15">
    <source>
        <dbReference type="PROSITE" id="PS50858"/>
    </source>
</evidence>
<keyword evidence="8" id="KW-0067">ATP-binding</keyword>
<dbReference type="Pfam" id="PF08567">
    <property type="entry name" value="PH_TFIIH"/>
    <property type="match status" value="1"/>
</dbReference>
<keyword evidence="6" id="KW-0677">Repeat</keyword>
<dbReference type="EC" id="6.1.1.11" evidence="4"/>
<reference evidence="17 18" key="1">
    <citation type="submission" date="2020-04" db="EMBL/GenBank/DDBJ databases">
        <authorList>
            <person name="Laetsch R D."/>
            <person name="Stevens L."/>
            <person name="Kumar S."/>
            <person name="Blaxter L. M."/>
        </authorList>
    </citation>
    <scope>NUCLEOTIDE SEQUENCE [LARGE SCALE GENOMIC DNA]</scope>
</reference>
<feature type="domain" description="Aminoacyl-transfer RNA synthetases class-II family profile" evidence="16">
    <location>
        <begin position="667"/>
        <end position="906"/>
    </location>
</feature>
<dbReference type="EMBL" id="CADEPM010000005">
    <property type="protein sequence ID" value="CAB3406565.1"/>
    <property type="molecule type" value="Genomic_DNA"/>
</dbReference>
<evidence type="ECO:0000256" key="3">
    <source>
        <dbReference type="ARBA" id="ARBA00010728"/>
    </source>
</evidence>
<dbReference type="PROSITE" id="PS50858">
    <property type="entry name" value="BSD"/>
    <property type="match status" value="2"/>
</dbReference>
<organism evidence="17 18">
    <name type="scientific">Caenorhabditis bovis</name>
    <dbReference type="NCBI Taxonomy" id="2654633"/>
    <lineage>
        <taxon>Eukaryota</taxon>
        <taxon>Metazoa</taxon>
        <taxon>Ecdysozoa</taxon>
        <taxon>Nematoda</taxon>
        <taxon>Chromadorea</taxon>
        <taxon>Rhabditida</taxon>
        <taxon>Rhabditina</taxon>
        <taxon>Rhabditomorpha</taxon>
        <taxon>Rhabditoidea</taxon>
        <taxon>Rhabditidae</taxon>
        <taxon>Peloderinae</taxon>
        <taxon>Caenorhabditis</taxon>
    </lineage>
</organism>
<dbReference type="Gene3D" id="6.10.140.1200">
    <property type="match status" value="1"/>
</dbReference>
<dbReference type="Gene3D" id="3.30.930.10">
    <property type="entry name" value="Bira Bifunctional Protein, Domain 2"/>
    <property type="match status" value="1"/>
</dbReference>
<dbReference type="SUPFAM" id="SSF50729">
    <property type="entry name" value="PH domain-like"/>
    <property type="match status" value="1"/>
</dbReference>
<dbReference type="GO" id="GO:0004828">
    <property type="term" value="F:serine-tRNA ligase activity"/>
    <property type="evidence" value="ECO:0007669"/>
    <property type="project" value="UniProtKB-EC"/>
</dbReference>
<dbReference type="Proteomes" id="UP000494206">
    <property type="component" value="Unassembled WGS sequence"/>
</dbReference>
<dbReference type="PROSITE" id="PS50862">
    <property type="entry name" value="AA_TRNA_LIGASE_II"/>
    <property type="match status" value="1"/>
</dbReference>
<keyword evidence="9" id="KW-0805">Transcription regulation</keyword>
<evidence type="ECO:0000256" key="11">
    <source>
        <dbReference type="ARBA" id="ARBA00023163"/>
    </source>
</evidence>
<dbReference type="InterPro" id="IPR002317">
    <property type="entry name" value="Ser-tRNA-ligase_type_1"/>
</dbReference>